<keyword evidence="3" id="KW-1185">Reference proteome</keyword>
<dbReference type="SUPFAM" id="SSF54236">
    <property type="entry name" value="Ubiquitin-like"/>
    <property type="match status" value="1"/>
</dbReference>
<feature type="domain" description="Ubiquitin-like" evidence="1">
    <location>
        <begin position="1"/>
        <end position="69"/>
    </location>
</feature>
<gene>
    <name evidence="2" type="ORF">SNEC2469_LOCUS2186</name>
</gene>
<proteinExistence type="predicted"/>
<protein>
    <recommendedName>
        <fullName evidence="1">Ubiquitin-like domain-containing protein</fullName>
    </recommendedName>
</protein>
<name>A0A812JMI2_9DINO</name>
<evidence type="ECO:0000259" key="1">
    <source>
        <dbReference type="PROSITE" id="PS50053"/>
    </source>
</evidence>
<dbReference type="Gene3D" id="3.10.20.90">
    <property type="entry name" value="Phosphatidylinositol 3-kinase Catalytic Subunit, Chain A, domain 1"/>
    <property type="match status" value="1"/>
</dbReference>
<dbReference type="EMBL" id="CAJNJA010006542">
    <property type="protein sequence ID" value="CAE7211719.1"/>
    <property type="molecule type" value="Genomic_DNA"/>
</dbReference>
<dbReference type="Pfam" id="PF13475">
    <property type="entry name" value="DUF4116"/>
    <property type="match status" value="3"/>
</dbReference>
<accession>A0A812JMI2</accession>
<dbReference type="InterPro" id="IPR000626">
    <property type="entry name" value="Ubiquitin-like_dom"/>
</dbReference>
<dbReference type="AlphaFoldDB" id="A0A812JMI2"/>
<dbReference type="InterPro" id="IPR025197">
    <property type="entry name" value="DUF4116"/>
</dbReference>
<reference evidence="2" key="1">
    <citation type="submission" date="2021-02" db="EMBL/GenBank/DDBJ databases">
        <authorList>
            <person name="Dougan E. K."/>
            <person name="Rhodes N."/>
            <person name="Thang M."/>
            <person name="Chan C."/>
        </authorList>
    </citation>
    <scope>NUCLEOTIDE SEQUENCE</scope>
</reference>
<dbReference type="InterPro" id="IPR029071">
    <property type="entry name" value="Ubiquitin-like_domsf"/>
</dbReference>
<dbReference type="PROSITE" id="PS50053">
    <property type="entry name" value="UBIQUITIN_2"/>
    <property type="match status" value="1"/>
</dbReference>
<dbReference type="OrthoDB" id="418082at2759"/>
<dbReference type="CDD" id="cd17039">
    <property type="entry name" value="Ubl_ubiquitin_like"/>
    <property type="match status" value="1"/>
</dbReference>
<evidence type="ECO:0000313" key="2">
    <source>
        <dbReference type="EMBL" id="CAE7211719.1"/>
    </source>
</evidence>
<dbReference type="Pfam" id="PF00240">
    <property type="entry name" value="ubiquitin"/>
    <property type="match status" value="1"/>
</dbReference>
<organism evidence="2 3">
    <name type="scientific">Symbiodinium necroappetens</name>
    <dbReference type="NCBI Taxonomy" id="1628268"/>
    <lineage>
        <taxon>Eukaryota</taxon>
        <taxon>Sar</taxon>
        <taxon>Alveolata</taxon>
        <taxon>Dinophyceae</taxon>
        <taxon>Suessiales</taxon>
        <taxon>Symbiodiniaceae</taxon>
        <taxon>Symbiodinium</taxon>
    </lineage>
</organism>
<comment type="caution">
    <text evidence="2">The sequence shown here is derived from an EMBL/GenBank/DDBJ whole genome shotgun (WGS) entry which is preliminary data.</text>
</comment>
<evidence type="ECO:0000313" key="3">
    <source>
        <dbReference type="Proteomes" id="UP000601435"/>
    </source>
</evidence>
<sequence>MSIVVKINNLSGPLCSINADQNWTVAELKMALAKVVGVPRRQQRLLSGFAPLRESDRIGDVLTDDQVTFARIAVSAEAEYWIARVRHRSGELSSAPDAMKRDHEVVLAAMQGDKAVIRFAAPELLSDRDFAAAVVAWSGEALEHLLPSWKADKTIVLTAIKQSPRAIRHASDSLRSQKDFLIEAISCSKGLALQSLSQDRIQDRELQQAAVRANWMMLGWLRKQAPSLSNDAEVVFAAVANNGCALEFASSELRDDTALVALALQQSRGAALRWASEARRSERELVYEAVVLDATMLQYASEDLRGDPDIVMQAVQRNGNALRYADAAVRGDRRVVEAALQQAGPHVLAFAGGEVAETLLAEMSCFDIFAEGSA</sequence>
<dbReference type="Proteomes" id="UP000601435">
    <property type="component" value="Unassembled WGS sequence"/>
</dbReference>